<gene>
    <name evidence="2" type="ORF">Q7C36_009849</name>
</gene>
<reference evidence="2" key="1">
    <citation type="submission" date="2023-08" db="EMBL/GenBank/DDBJ databases">
        <title>Pelteobagrus vachellii genome.</title>
        <authorList>
            <person name="Liu H."/>
        </authorList>
    </citation>
    <scope>NUCLEOTIDE SEQUENCE</scope>
    <source>
        <strain evidence="2">PRFRI_2022a</strain>
        <tissue evidence="2">Muscle</tissue>
    </source>
</reference>
<protein>
    <submittedName>
        <fullName evidence="2">Uncharacterized protein</fullName>
    </submittedName>
</protein>
<keyword evidence="3" id="KW-1185">Reference proteome</keyword>
<organism evidence="2 3">
    <name type="scientific">Tachysurus vachellii</name>
    <name type="common">Darkbarbel catfish</name>
    <name type="synonym">Pelteobagrus vachellii</name>
    <dbReference type="NCBI Taxonomy" id="175792"/>
    <lineage>
        <taxon>Eukaryota</taxon>
        <taxon>Metazoa</taxon>
        <taxon>Chordata</taxon>
        <taxon>Craniata</taxon>
        <taxon>Vertebrata</taxon>
        <taxon>Euteleostomi</taxon>
        <taxon>Actinopterygii</taxon>
        <taxon>Neopterygii</taxon>
        <taxon>Teleostei</taxon>
        <taxon>Ostariophysi</taxon>
        <taxon>Siluriformes</taxon>
        <taxon>Bagridae</taxon>
        <taxon>Tachysurus</taxon>
    </lineage>
</organism>
<dbReference type="EMBL" id="JAVHJS010000009">
    <property type="protein sequence ID" value="KAK2848167.1"/>
    <property type="molecule type" value="Genomic_DNA"/>
</dbReference>
<feature type="region of interest" description="Disordered" evidence="1">
    <location>
        <begin position="1"/>
        <end position="22"/>
    </location>
</feature>
<evidence type="ECO:0000256" key="1">
    <source>
        <dbReference type="SAM" id="MobiDB-lite"/>
    </source>
</evidence>
<proteinExistence type="predicted"/>
<dbReference type="Proteomes" id="UP001187315">
    <property type="component" value="Unassembled WGS sequence"/>
</dbReference>
<comment type="caution">
    <text evidence="2">The sequence shown here is derived from an EMBL/GenBank/DDBJ whole genome shotgun (WGS) entry which is preliminary data.</text>
</comment>
<feature type="compositionally biased region" description="Acidic residues" evidence="1">
    <location>
        <begin position="9"/>
        <end position="21"/>
    </location>
</feature>
<name>A0AA88N009_TACVA</name>
<evidence type="ECO:0000313" key="2">
    <source>
        <dbReference type="EMBL" id="KAK2848167.1"/>
    </source>
</evidence>
<accession>A0AA88N009</accession>
<sequence>MKRFTAEEVSSDEDEEQDSDDEHLYFEERLDPAEDMISEENVAASLLSSPAPAATLSPSFDARTGHAATRTIRSTSTCNHFFLLCECGCNTFTFV</sequence>
<dbReference type="AlphaFoldDB" id="A0AA88N009"/>
<evidence type="ECO:0000313" key="3">
    <source>
        <dbReference type="Proteomes" id="UP001187315"/>
    </source>
</evidence>